<accession>A0A855UEV6</accession>
<gene>
    <name evidence="2" type="ORF">DAI13_01665</name>
    <name evidence="3" type="ORF">NCTC13379_00239</name>
</gene>
<organism evidence="2 4">
    <name type="scientific">Enterococcus faecalis</name>
    <name type="common">Streptococcus faecalis</name>
    <dbReference type="NCBI Taxonomy" id="1351"/>
    <lineage>
        <taxon>Bacteria</taxon>
        <taxon>Bacillati</taxon>
        <taxon>Bacillota</taxon>
        <taxon>Bacilli</taxon>
        <taxon>Lactobacillales</taxon>
        <taxon>Enterococcaceae</taxon>
        <taxon>Enterococcus</taxon>
    </lineage>
</organism>
<dbReference type="Proteomes" id="UP000244140">
    <property type="component" value="Unassembled WGS sequence"/>
</dbReference>
<dbReference type="Proteomes" id="UP000254396">
    <property type="component" value="Unassembled WGS sequence"/>
</dbReference>
<evidence type="ECO:0000313" key="2">
    <source>
        <dbReference type="EMBL" id="PTN76528.1"/>
    </source>
</evidence>
<dbReference type="EMBL" id="UGIX01000001">
    <property type="protein sequence ID" value="STP63424.1"/>
    <property type="molecule type" value="Genomic_DNA"/>
</dbReference>
<reference evidence="2 4" key="1">
    <citation type="submission" date="2018-04" db="EMBL/GenBank/DDBJ databases">
        <authorList>
            <person name="Van Tyne D."/>
        </authorList>
    </citation>
    <scope>NUCLEOTIDE SEQUENCE [LARGE SCALE GENOMIC DNA]</scope>
    <source>
        <strain evidence="2 4">B2535</strain>
    </source>
</reference>
<dbReference type="Pfam" id="PF18667">
    <property type="entry name" value="BppU_IgG"/>
    <property type="match status" value="1"/>
</dbReference>
<dbReference type="InterPro" id="IPR041531">
    <property type="entry name" value="BppU_IgG"/>
</dbReference>
<evidence type="ECO:0000313" key="5">
    <source>
        <dbReference type="Proteomes" id="UP000254396"/>
    </source>
</evidence>
<protein>
    <submittedName>
        <fullName evidence="2">Structural protein</fullName>
    </submittedName>
</protein>
<dbReference type="EMBL" id="PZZH01000001">
    <property type="protein sequence ID" value="PTN76528.1"/>
    <property type="molecule type" value="Genomic_DNA"/>
</dbReference>
<dbReference type="RefSeq" id="WP_010714200.1">
    <property type="nucleotide sequence ID" value="NZ_CP039296.1"/>
</dbReference>
<dbReference type="AlphaFoldDB" id="A0A855UEV6"/>
<name>A0A855UEV6_ENTFL</name>
<comment type="caution">
    <text evidence="2">The sequence shown here is derived from an EMBL/GenBank/DDBJ whole genome shotgun (WGS) entry which is preliminary data.</text>
</comment>
<evidence type="ECO:0000313" key="3">
    <source>
        <dbReference type="EMBL" id="STP63424.1"/>
    </source>
</evidence>
<dbReference type="Gene3D" id="2.60.40.3320">
    <property type="match status" value="1"/>
</dbReference>
<proteinExistence type="predicted"/>
<sequence length="344" mass="38363">MEWSFPWLSIDGDRMYDDSDFSKFFEGLFSYGVSLTTANALKVTASPNGGMKVQVDSGYAFVGKVFLNSTTKALSIDVASSMQDRTDSIVVRVDKSVRDVFLAVKKNDTTVTRTSDVYELQLATIRVPRNVSSITGDLITDKRADTKVCGYSSPFQKVNVSGLEEQYGTILKKIAEANKTSYEKILNDFKNYVAKAQTDMDSNIEEIIQSGNGKVSAFDVLIHEWFAALKNELDTNQASNLQNQINEMKATEELPAIEHNLLGYPNVQVLYWEYGIGLSGLANEPTGLGGSNVKKIPHSVEYLDLFSFKVKVPMNFKLVNPTVTKIDSRTIRFIEAFKVIEIKF</sequence>
<feature type="domain" description="Baseplate upper protein immunoglobulin like" evidence="1">
    <location>
        <begin position="257"/>
        <end position="343"/>
    </location>
</feature>
<reference evidence="3 5" key="2">
    <citation type="submission" date="2018-06" db="EMBL/GenBank/DDBJ databases">
        <authorList>
            <consortium name="Pathogen Informatics"/>
            <person name="Doyle S."/>
        </authorList>
    </citation>
    <scope>NUCLEOTIDE SEQUENCE [LARGE SCALE GENOMIC DNA]</scope>
    <source>
        <strain evidence="3 5">NCTC13379</strain>
    </source>
</reference>
<evidence type="ECO:0000313" key="4">
    <source>
        <dbReference type="Proteomes" id="UP000244140"/>
    </source>
</evidence>
<evidence type="ECO:0000259" key="1">
    <source>
        <dbReference type="Pfam" id="PF18667"/>
    </source>
</evidence>